<reference evidence="2 4" key="2">
    <citation type="submission" date="2019-03" db="EMBL/GenBank/DDBJ databases">
        <authorList>
            <person name="He R.-H."/>
        </authorList>
    </citation>
    <scope>NUCLEOTIDE SEQUENCE [LARGE SCALE GENOMIC DNA]</scope>
    <source>
        <strain evidence="2 4">DSM 19624</strain>
    </source>
</reference>
<dbReference type="EMBL" id="RCCK01000011">
    <property type="protein sequence ID" value="RLJ77196.1"/>
    <property type="molecule type" value="Genomic_DNA"/>
</dbReference>
<gene>
    <name evidence="1" type="ORF">BCL90_2272</name>
    <name evidence="2" type="ORF">E3V97_05875</name>
</gene>
<dbReference type="Proteomes" id="UP000297429">
    <property type="component" value="Unassembled WGS sequence"/>
</dbReference>
<evidence type="ECO:0000313" key="4">
    <source>
        <dbReference type="Proteomes" id="UP000297429"/>
    </source>
</evidence>
<protein>
    <submittedName>
        <fullName evidence="1">Uncharacterized protein</fullName>
    </submittedName>
</protein>
<evidence type="ECO:0000313" key="2">
    <source>
        <dbReference type="EMBL" id="TFB33573.1"/>
    </source>
</evidence>
<dbReference type="AlphaFoldDB" id="A0A497Y5E9"/>
<dbReference type="OrthoDB" id="746477at2"/>
<comment type="caution">
    <text evidence="1">The sequence shown here is derived from an EMBL/GenBank/DDBJ whole genome shotgun (WGS) entry which is preliminary data.</text>
</comment>
<proteinExistence type="predicted"/>
<accession>A0A497Y5E9</accession>
<sequence length="268" mass="30180">MENSLINTLQMHFALLQNQPLTGGIVAKNLRITDNGSGELSLYGDFTITLKVLDLTTNGAPNLNSLMTFTQQVISNKLRGGGYKSGVIIHKYNSLQKKFDRTKTWTYSIRYNFNITVNVTQINMLSQLKGNDFVLAVVDSIGYQHTDQYGRRQSSAGLTQGDGGPATVSYSEWQKNKYFGVHEFFHTLGLDDIEDSSKKNRLMYHLGDNAGQIVSDTERGNMLNFLMTNIGDITQKNYANINLNTVTRLRTFLNNSTNGFKYNKAKFR</sequence>
<evidence type="ECO:0000313" key="3">
    <source>
        <dbReference type="Proteomes" id="UP000273898"/>
    </source>
</evidence>
<dbReference type="RefSeq" id="WP_121283967.1">
    <property type="nucleotide sequence ID" value="NZ_RCCK01000011.1"/>
</dbReference>
<reference evidence="1 3" key="1">
    <citation type="submission" date="2018-10" db="EMBL/GenBank/DDBJ databases">
        <title>Genomic Encyclopedia of Archaeal and Bacterial Type Strains, Phase II (KMG-II): from individual species to whole genera.</title>
        <authorList>
            <person name="Goeker M."/>
        </authorList>
    </citation>
    <scope>NUCLEOTIDE SEQUENCE [LARGE SCALE GENOMIC DNA]</scope>
    <source>
        <strain evidence="1 3">DSM 19624</strain>
    </source>
</reference>
<dbReference type="EMBL" id="SOPX01000001">
    <property type="protein sequence ID" value="TFB33573.1"/>
    <property type="molecule type" value="Genomic_DNA"/>
</dbReference>
<dbReference type="Proteomes" id="UP000273898">
    <property type="component" value="Unassembled WGS sequence"/>
</dbReference>
<keyword evidence="4" id="KW-1185">Reference proteome</keyword>
<evidence type="ECO:0000313" key="1">
    <source>
        <dbReference type="EMBL" id="RLJ77196.1"/>
    </source>
</evidence>
<organism evidence="1 3">
    <name type="scientific">Pedobacter alluvionis</name>
    <dbReference type="NCBI Taxonomy" id="475253"/>
    <lineage>
        <taxon>Bacteria</taxon>
        <taxon>Pseudomonadati</taxon>
        <taxon>Bacteroidota</taxon>
        <taxon>Sphingobacteriia</taxon>
        <taxon>Sphingobacteriales</taxon>
        <taxon>Sphingobacteriaceae</taxon>
        <taxon>Pedobacter</taxon>
    </lineage>
</organism>
<name>A0A497Y5E9_9SPHI</name>